<evidence type="ECO:0000259" key="7">
    <source>
        <dbReference type="PROSITE" id="PS51471"/>
    </source>
</evidence>
<dbReference type="Gene3D" id="2.60.120.620">
    <property type="entry name" value="q2cbj1_9rhob like domain"/>
    <property type="match status" value="1"/>
</dbReference>
<dbReference type="AlphaFoldDB" id="A0A0G9MXH0"/>
<reference evidence="8 9" key="1">
    <citation type="submission" date="2015-04" db="EMBL/GenBank/DDBJ databases">
        <title>The draft genome sequence of Erythrobacter luteus KA37.</title>
        <authorList>
            <person name="Zhuang L."/>
            <person name="Liu Y."/>
            <person name="Shao Z."/>
        </authorList>
    </citation>
    <scope>NUCLEOTIDE SEQUENCE [LARGE SCALE GENOMIC DNA]</scope>
    <source>
        <strain evidence="8 9">KA37</strain>
    </source>
</reference>
<dbReference type="InterPro" id="IPR005123">
    <property type="entry name" value="Oxoglu/Fe-dep_dioxygenase_dom"/>
</dbReference>
<name>A0A0G9MXH0_9SPHN</name>
<comment type="cofactor">
    <cofactor evidence="1">
        <name>L-ascorbate</name>
        <dbReference type="ChEBI" id="CHEBI:38290"/>
    </cofactor>
</comment>
<dbReference type="InterPro" id="IPR044862">
    <property type="entry name" value="Pro_4_hyd_alph_FE2OG_OXY"/>
</dbReference>
<keyword evidence="5" id="KW-0560">Oxidoreductase</keyword>
<dbReference type="RefSeq" id="WP_047002656.1">
    <property type="nucleotide sequence ID" value="NZ_LBHB01000001.1"/>
</dbReference>
<evidence type="ECO:0000256" key="5">
    <source>
        <dbReference type="ARBA" id="ARBA00023002"/>
    </source>
</evidence>
<feature type="domain" description="Fe2OG dioxygenase" evidence="7">
    <location>
        <begin position="114"/>
        <end position="223"/>
    </location>
</feature>
<evidence type="ECO:0000313" key="8">
    <source>
        <dbReference type="EMBL" id="KLE35254.1"/>
    </source>
</evidence>
<dbReference type="OrthoDB" id="269774at2"/>
<dbReference type="EMBL" id="LBHB01000001">
    <property type="protein sequence ID" value="KLE35254.1"/>
    <property type="molecule type" value="Genomic_DNA"/>
</dbReference>
<evidence type="ECO:0000256" key="4">
    <source>
        <dbReference type="ARBA" id="ARBA00022964"/>
    </source>
</evidence>
<dbReference type="PANTHER" id="PTHR10869:SF246">
    <property type="entry name" value="TRANSMEMBRANE PROLYL 4-HYDROXYLASE"/>
    <property type="match status" value="1"/>
</dbReference>
<dbReference type="SMART" id="SM00702">
    <property type="entry name" value="P4Hc"/>
    <property type="match status" value="1"/>
</dbReference>
<dbReference type="Pfam" id="PF13640">
    <property type="entry name" value="2OG-FeII_Oxy_3"/>
    <property type="match status" value="1"/>
</dbReference>
<gene>
    <name evidence="8" type="ORF">AAW00_01920</name>
</gene>
<dbReference type="PROSITE" id="PS51471">
    <property type="entry name" value="FE2OG_OXY"/>
    <property type="match status" value="1"/>
</dbReference>
<keyword evidence="2" id="KW-0479">Metal-binding</keyword>
<dbReference type="STRING" id="1581420.AAW00_01920"/>
<organism evidence="8 9">
    <name type="scientific">Aurantiacibacter luteus</name>
    <dbReference type="NCBI Taxonomy" id="1581420"/>
    <lineage>
        <taxon>Bacteria</taxon>
        <taxon>Pseudomonadati</taxon>
        <taxon>Pseudomonadota</taxon>
        <taxon>Alphaproteobacteria</taxon>
        <taxon>Sphingomonadales</taxon>
        <taxon>Erythrobacteraceae</taxon>
        <taxon>Aurantiacibacter</taxon>
    </lineage>
</organism>
<evidence type="ECO:0000313" key="9">
    <source>
        <dbReference type="Proteomes" id="UP000053464"/>
    </source>
</evidence>
<keyword evidence="6" id="KW-0408">Iron</keyword>
<dbReference type="Proteomes" id="UP000053464">
    <property type="component" value="Unassembled WGS sequence"/>
</dbReference>
<comment type="caution">
    <text evidence="8">The sequence shown here is derived from an EMBL/GenBank/DDBJ whole genome shotgun (WGS) entry which is preliminary data.</text>
</comment>
<dbReference type="PANTHER" id="PTHR10869">
    <property type="entry name" value="PROLYL 4-HYDROXYLASE ALPHA SUBUNIT"/>
    <property type="match status" value="1"/>
</dbReference>
<keyword evidence="9" id="KW-1185">Reference proteome</keyword>
<dbReference type="GO" id="GO:0005506">
    <property type="term" value="F:iron ion binding"/>
    <property type="evidence" value="ECO:0007669"/>
    <property type="project" value="InterPro"/>
</dbReference>
<dbReference type="GO" id="GO:0031418">
    <property type="term" value="F:L-ascorbic acid binding"/>
    <property type="evidence" value="ECO:0007669"/>
    <property type="project" value="UniProtKB-KW"/>
</dbReference>
<evidence type="ECO:0000256" key="6">
    <source>
        <dbReference type="ARBA" id="ARBA00023004"/>
    </source>
</evidence>
<keyword evidence="3" id="KW-0847">Vitamin C</keyword>
<dbReference type="InterPro" id="IPR006620">
    <property type="entry name" value="Pro_4_hyd_alph"/>
</dbReference>
<dbReference type="InterPro" id="IPR045054">
    <property type="entry name" value="P4HA-like"/>
</dbReference>
<accession>A0A0G9MXH0</accession>
<dbReference type="GO" id="GO:0051213">
    <property type="term" value="F:dioxygenase activity"/>
    <property type="evidence" value="ECO:0007669"/>
    <property type="project" value="UniProtKB-KW"/>
</dbReference>
<evidence type="ECO:0000256" key="1">
    <source>
        <dbReference type="ARBA" id="ARBA00001961"/>
    </source>
</evidence>
<dbReference type="GO" id="GO:0016705">
    <property type="term" value="F:oxidoreductase activity, acting on paired donors, with incorporation or reduction of molecular oxygen"/>
    <property type="evidence" value="ECO:0007669"/>
    <property type="project" value="InterPro"/>
</dbReference>
<proteinExistence type="predicted"/>
<evidence type="ECO:0000256" key="2">
    <source>
        <dbReference type="ARBA" id="ARBA00022723"/>
    </source>
</evidence>
<evidence type="ECO:0000256" key="3">
    <source>
        <dbReference type="ARBA" id="ARBA00022896"/>
    </source>
</evidence>
<keyword evidence="4" id="KW-0223">Dioxygenase</keyword>
<protein>
    <submittedName>
        <fullName evidence="8">2OG-Fe(II) oxygenase</fullName>
    </submittedName>
</protein>
<sequence>MSESKTSRFPPDADRAGLKKVGKAVRERLAANPAAYKVPTEDVELHAIGDFMTPAECQKMIELIDATAQPSRVFDLDYSSGYRTSYSGDVDPHDPFVKKINRRIDDLLDIEPGFGESIQGQRYMPGQEFQPHHDWFHPETSYWDLEMARGGQRSYTAMVFLNEPEAGGTTDFIDVGISIEPKQGVLLAWNNALPDGTTNPKTMHAGRPVLQGAKYIITKWYRTKPWN</sequence>
<dbReference type="PATRIC" id="fig|1581420.6.peg.385"/>